<dbReference type="PROSITE" id="PS50026">
    <property type="entry name" value="EGF_3"/>
    <property type="match status" value="1"/>
</dbReference>
<sequence>MFTPTVCKVRCSQDRCANYCERGNVTTLYSSDASELMMMSQEEKNLVSFLPHGLLVLCPLLCKNGGVCLQKDRCLCPPNFSGKFCQIPVAPVAPPASSSSGSTNEIVNPEMRSAPTANQELTRSEFLLPLTPGLSMVQVRVQHPPEASMNIHQVLKVPVGPELVSSSVQVSGSSPALRTLTSSTSSSSGSAGAPSPAVGGVQAQTVRGGGTFTQSGNFKYCFSQVTAGQVRGSFRWT</sequence>
<name>A0A4Z2EPU5_9TELE</name>
<accession>A0A4Z2EPU5</accession>
<dbReference type="SMART" id="SM00181">
    <property type="entry name" value="EGF"/>
    <property type="match status" value="1"/>
</dbReference>
<comment type="caution">
    <text evidence="3">Lacks conserved residue(s) required for the propagation of feature annotation.</text>
</comment>
<feature type="domain" description="EGF-like" evidence="5">
    <location>
        <begin position="54"/>
        <end position="86"/>
    </location>
</feature>
<feature type="disulfide bond" evidence="3">
    <location>
        <begin position="76"/>
        <end position="85"/>
    </location>
</feature>
<gene>
    <name evidence="6" type="primary">Ltbp2_0</name>
    <name evidence="6" type="ORF">EYF80_059025</name>
</gene>
<dbReference type="Gene3D" id="2.10.25.10">
    <property type="entry name" value="Laminin"/>
    <property type="match status" value="1"/>
</dbReference>
<keyword evidence="1 3" id="KW-0245">EGF-like domain</keyword>
<evidence type="ECO:0000313" key="6">
    <source>
        <dbReference type="EMBL" id="TNN30823.1"/>
    </source>
</evidence>
<dbReference type="Proteomes" id="UP000314294">
    <property type="component" value="Unassembled WGS sequence"/>
</dbReference>
<proteinExistence type="predicted"/>
<dbReference type="Pfam" id="PF07974">
    <property type="entry name" value="EGF_2"/>
    <property type="match status" value="1"/>
</dbReference>
<dbReference type="InterPro" id="IPR000742">
    <property type="entry name" value="EGF"/>
</dbReference>
<organism evidence="6 7">
    <name type="scientific">Liparis tanakae</name>
    <name type="common">Tanaka's snailfish</name>
    <dbReference type="NCBI Taxonomy" id="230148"/>
    <lineage>
        <taxon>Eukaryota</taxon>
        <taxon>Metazoa</taxon>
        <taxon>Chordata</taxon>
        <taxon>Craniata</taxon>
        <taxon>Vertebrata</taxon>
        <taxon>Euteleostomi</taxon>
        <taxon>Actinopterygii</taxon>
        <taxon>Neopterygii</taxon>
        <taxon>Teleostei</taxon>
        <taxon>Neoteleostei</taxon>
        <taxon>Acanthomorphata</taxon>
        <taxon>Eupercaria</taxon>
        <taxon>Perciformes</taxon>
        <taxon>Cottioidei</taxon>
        <taxon>Cottales</taxon>
        <taxon>Liparidae</taxon>
        <taxon>Liparis</taxon>
    </lineage>
</organism>
<reference evidence="6 7" key="1">
    <citation type="submission" date="2019-03" db="EMBL/GenBank/DDBJ databases">
        <title>First draft genome of Liparis tanakae, snailfish: a comprehensive survey of snailfish specific genes.</title>
        <authorList>
            <person name="Kim W."/>
            <person name="Song I."/>
            <person name="Jeong J.-H."/>
            <person name="Kim D."/>
            <person name="Kim S."/>
            <person name="Ryu S."/>
            <person name="Song J.Y."/>
            <person name="Lee S.K."/>
        </authorList>
    </citation>
    <scope>NUCLEOTIDE SEQUENCE [LARGE SCALE GENOMIC DNA]</scope>
    <source>
        <tissue evidence="6">Muscle</tissue>
    </source>
</reference>
<dbReference type="CDD" id="cd00054">
    <property type="entry name" value="EGF_CA"/>
    <property type="match status" value="1"/>
</dbReference>
<feature type="region of interest" description="Disordered" evidence="4">
    <location>
        <begin position="170"/>
        <end position="202"/>
    </location>
</feature>
<evidence type="ECO:0000256" key="1">
    <source>
        <dbReference type="ARBA" id="ARBA00022536"/>
    </source>
</evidence>
<dbReference type="PROSITE" id="PS00022">
    <property type="entry name" value="EGF_1"/>
    <property type="match status" value="1"/>
</dbReference>
<dbReference type="EMBL" id="SRLO01004084">
    <property type="protein sequence ID" value="TNN30823.1"/>
    <property type="molecule type" value="Genomic_DNA"/>
</dbReference>
<evidence type="ECO:0000313" key="7">
    <source>
        <dbReference type="Proteomes" id="UP000314294"/>
    </source>
</evidence>
<protein>
    <submittedName>
        <fullName evidence="6">Latent-transforming growth factor beta-binding protein 2</fullName>
    </submittedName>
</protein>
<evidence type="ECO:0000256" key="4">
    <source>
        <dbReference type="SAM" id="MobiDB-lite"/>
    </source>
</evidence>
<dbReference type="AlphaFoldDB" id="A0A4Z2EPU5"/>
<feature type="compositionally biased region" description="Low complexity" evidence="4">
    <location>
        <begin position="170"/>
        <end position="201"/>
    </location>
</feature>
<dbReference type="SUPFAM" id="SSF57196">
    <property type="entry name" value="EGF/Laminin"/>
    <property type="match status" value="1"/>
</dbReference>
<comment type="caution">
    <text evidence="6">The sequence shown here is derived from an EMBL/GenBank/DDBJ whole genome shotgun (WGS) entry which is preliminary data.</text>
</comment>
<evidence type="ECO:0000256" key="3">
    <source>
        <dbReference type="PROSITE-ProRule" id="PRU00076"/>
    </source>
</evidence>
<evidence type="ECO:0000256" key="2">
    <source>
        <dbReference type="ARBA" id="ARBA00023157"/>
    </source>
</evidence>
<keyword evidence="7" id="KW-1185">Reference proteome</keyword>
<evidence type="ECO:0000259" key="5">
    <source>
        <dbReference type="PROSITE" id="PS50026"/>
    </source>
</evidence>
<dbReference type="OrthoDB" id="10045365at2759"/>
<dbReference type="InterPro" id="IPR013111">
    <property type="entry name" value="EGF_extracell"/>
</dbReference>
<feature type="disulfide bond" evidence="3">
    <location>
        <begin position="58"/>
        <end position="68"/>
    </location>
</feature>
<keyword evidence="2 3" id="KW-1015">Disulfide bond</keyword>